<protein>
    <recommendedName>
        <fullName evidence="6">Protein RER1</fullName>
    </recommendedName>
</protein>
<comment type="subcellular location">
    <subcellularLocation>
        <location evidence="1">Membrane</location>
        <topology evidence="1">Multi-pass membrane protein</topology>
    </subcellularLocation>
</comment>
<evidence type="ECO:0000313" key="9">
    <source>
        <dbReference type="Proteomes" id="UP000703661"/>
    </source>
</evidence>
<evidence type="ECO:0000256" key="6">
    <source>
        <dbReference type="PIRNR" id="PIRNR016013"/>
    </source>
</evidence>
<evidence type="ECO:0000256" key="4">
    <source>
        <dbReference type="ARBA" id="ARBA00022989"/>
    </source>
</evidence>
<evidence type="ECO:0000256" key="7">
    <source>
        <dbReference type="SAM" id="Phobius"/>
    </source>
</evidence>
<name>A0A9P6SZT8_9FUNG</name>
<feature type="transmembrane region" description="Helical" evidence="7">
    <location>
        <begin position="60"/>
        <end position="77"/>
    </location>
</feature>
<dbReference type="InterPro" id="IPR004932">
    <property type="entry name" value="Rer1"/>
</dbReference>
<accession>A0A9P6SZT8</accession>
<dbReference type="PANTHER" id="PTHR10743:SF0">
    <property type="entry name" value="PROTEIN RER1"/>
    <property type="match status" value="1"/>
</dbReference>
<proteinExistence type="inferred from homology"/>
<comment type="similarity">
    <text evidence="2 6">Belongs to the RER1 family.</text>
</comment>
<dbReference type="GO" id="GO:0006621">
    <property type="term" value="P:protein retention in ER lumen"/>
    <property type="evidence" value="ECO:0007669"/>
    <property type="project" value="TreeGrafter"/>
</dbReference>
<organism evidence="8 9">
    <name type="scientific">Entomortierella chlamydospora</name>
    <dbReference type="NCBI Taxonomy" id="101097"/>
    <lineage>
        <taxon>Eukaryota</taxon>
        <taxon>Fungi</taxon>
        <taxon>Fungi incertae sedis</taxon>
        <taxon>Mucoromycota</taxon>
        <taxon>Mortierellomycotina</taxon>
        <taxon>Mortierellomycetes</taxon>
        <taxon>Mortierellales</taxon>
        <taxon>Mortierellaceae</taxon>
        <taxon>Entomortierella</taxon>
    </lineage>
</organism>
<dbReference type="PANTHER" id="PTHR10743">
    <property type="entry name" value="PROTEIN RER1"/>
    <property type="match status" value="1"/>
</dbReference>
<evidence type="ECO:0000313" key="8">
    <source>
        <dbReference type="EMBL" id="KAG0014568.1"/>
    </source>
</evidence>
<dbReference type="Pfam" id="PF03248">
    <property type="entry name" value="Rer1"/>
    <property type="match status" value="1"/>
</dbReference>
<dbReference type="GO" id="GO:0005783">
    <property type="term" value="C:endoplasmic reticulum"/>
    <property type="evidence" value="ECO:0007669"/>
    <property type="project" value="GOC"/>
</dbReference>
<sequence length="194" mass="22623">MDSDAPEEGNAFWAQKSALEQRYQIILDKVTPHTKERWAFTAVALIIYFIRVVFAQGWYIVTYALGIYLLNLFLAFLQPKFDPSLEMDMEADTVEEGGPVLPTRSDDEFRPFVRRLPEFKFWHSATRSIVIAFFCTLFRVFDIPVFWPILLVYFCILFTLTMKRQIKHMIKYRYIPFNIGKKSYGGGGGGKSFN</sequence>
<evidence type="ECO:0000256" key="3">
    <source>
        <dbReference type="ARBA" id="ARBA00022692"/>
    </source>
</evidence>
<dbReference type="GO" id="GO:0000139">
    <property type="term" value="C:Golgi membrane"/>
    <property type="evidence" value="ECO:0007669"/>
    <property type="project" value="TreeGrafter"/>
</dbReference>
<dbReference type="Proteomes" id="UP000703661">
    <property type="component" value="Unassembled WGS sequence"/>
</dbReference>
<keyword evidence="9" id="KW-1185">Reference proteome</keyword>
<dbReference type="GO" id="GO:0006890">
    <property type="term" value="P:retrograde vesicle-mediated transport, Golgi to endoplasmic reticulum"/>
    <property type="evidence" value="ECO:0007669"/>
    <property type="project" value="TreeGrafter"/>
</dbReference>
<evidence type="ECO:0000256" key="1">
    <source>
        <dbReference type="ARBA" id="ARBA00004141"/>
    </source>
</evidence>
<gene>
    <name evidence="8" type="primary">RER1</name>
    <name evidence="8" type="ORF">BGZ80_010365</name>
</gene>
<comment type="caution">
    <text evidence="8">The sequence shown here is derived from an EMBL/GenBank/DDBJ whole genome shotgun (WGS) entry which is preliminary data.</text>
</comment>
<dbReference type="PIRSF" id="PIRSF016013">
    <property type="entry name" value="AtER_Rer1p"/>
    <property type="match status" value="1"/>
</dbReference>
<dbReference type="AlphaFoldDB" id="A0A9P6SZT8"/>
<evidence type="ECO:0000256" key="2">
    <source>
        <dbReference type="ARBA" id="ARBA00006070"/>
    </source>
</evidence>
<evidence type="ECO:0000256" key="5">
    <source>
        <dbReference type="ARBA" id="ARBA00023136"/>
    </source>
</evidence>
<comment type="function">
    <text evidence="6">Involved in the retrieval of endoplasmic reticulum membrane proteins from the early Golgi compartment.</text>
</comment>
<keyword evidence="5 6" id="KW-0472">Membrane</keyword>
<keyword evidence="4 7" id="KW-1133">Transmembrane helix</keyword>
<reference evidence="8" key="1">
    <citation type="journal article" date="2020" name="Fungal Divers.">
        <title>Resolving the Mortierellaceae phylogeny through synthesis of multi-gene phylogenetics and phylogenomics.</title>
        <authorList>
            <person name="Vandepol N."/>
            <person name="Liber J."/>
            <person name="Desiro A."/>
            <person name="Na H."/>
            <person name="Kennedy M."/>
            <person name="Barry K."/>
            <person name="Grigoriev I.V."/>
            <person name="Miller A.N."/>
            <person name="O'Donnell K."/>
            <person name="Stajich J.E."/>
            <person name="Bonito G."/>
        </authorList>
    </citation>
    <scope>NUCLEOTIDE SEQUENCE</scope>
    <source>
        <strain evidence="8">NRRL 2769</strain>
    </source>
</reference>
<keyword evidence="3 7" id="KW-0812">Transmembrane</keyword>
<dbReference type="EMBL" id="JAAAID010000713">
    <property type="protein sequence ID" value="KAG0014568.1"/>
    <property type="molecule type" value="Genomic_DNA"/>
</dbReference>
<dbReference type="OrthoDB" id="448250at2759"/>
<feature type="transmembrane region" description="Helical" evidence="7">
    <location>
        <begin position="38"/>
        <end position="54"/>
    </location>
</feature>
<feature type="transmembrane region" description="Helical" evidence="7">
    <location>
        <begin position="145"/>
        <end position="162"/>
    </location>
</feature>